<gene>
    <name evidence="1" type="ORF">GHT07_02115</name>
</gene>
<keyword evidence="2" id="KW-1185">Reference proteome</keyword>
<protein>
    <submittedName>
        <fullName evidence="1">Uncharacterized protein</fullName>
    </submittedName>
</protein>
<sequence length="113" mass="12608">MNQLPEYLLKLGGLHDARLVAMNWHVESQVVEFVVDDIYANFLGLPEYPGRQSGVIRLEGVSHVEFAVEASQELKLFELLPAEDHADEVVAKFSPGGRVRIRYAAAIYPSSLI</sequence>
<accession>A0A844AUK4</accession>
<dbReference type="EMBL" id="WJBU01000002">
    <property type="protein sequence ID" value="MRD46058.1"/>
    <property type="molecule type" value="Genomic_DNA"/>
</dbReference>
<organism evidence="1 2">
    <name type="scientific">Caenimonas koreensis DSM 17982</name>
    <dbReference type="NCBI Taxonomy" id="1121255"/>
    <lineage>
        <taxon>Bacteria</taxon>
        <taxon>Pseudomonadati</taxon>
        <taxon>Pseudomonadota</taxon>
        <taxon>Betaproteobacteria</taxon>
        <taxon>Burkholderiales</taxon>
        <taxon>Comamonadaceae</taxon>
        <taxon>Caenimonas</taxon>
    </lineage>
</organism>
<dbReference type="RefSeq" id="WP_153583415.1">
    <property type="nucleotide sequence ID" value="NZ_WJBU01000002.1"/>
</dbReference>
<evidence type="ECO:0000313" key="2">
    <source>
        <dbReference type="Proteomes" id="UP000487350"/>
    </source>
</evidence>
<proteinExistence type="predicted"/>
<comment type="caution">
    <text evidence="1">The sequence shown here is derived from an EMBL/GenBank/DDBJ whole genome shotgun (WGS) entry which is preliminary data.</text>
</comment>
<dbReference type="AlphaFoldDB" id="A0A844AUK4"/>
<reference evidence="1 2" key="1">
    <citation type="submission" date="2019-11" db="EMBL/GenBank/DDBJ databases">
        <title>Caenimonas koreensis gen. nov., sp. nov., isolated from activated sludge.</title>
        <authorList>
            <person name="Seung H.R."/>
        </authorList>
    </citation>
    <scope>NUCLEOTIDE SEQUENCE [LARGE SCALE GENOMIC DNA]</scope>
    <source>
        <strain evidence="1 2">EMB320</strain>
    </source>
</reference>
<dbReference type="OrthoDB" id="9156764at2"/>
<name>A0A844AUK4_9BURK</name>
<dbReference type="Proteomes" id="UP000487350">
    <property type="component" value="Unassembled WGS sequence"/>
</dbReference>
<evidence type="ECO:0000313" key="1">
    <source>
        <dbReference type="EMBL" id="MRD46058.1"/>
    </source>
</evidence>